<feature type="region of interest" description="Disordered" evidence="2">
    <location>
        <begin position="740"/>
        <end position="774"/>
    </location>
</feature>
<protein>
    <recommendedName>
        <fullName evidence="3">RRM domain-containing protein</fullName>
    </recommendedName>
</protein>
<feature type="compositionally biased region" description="Acidic residues" evidence="2">
    <location>
        <begin position="363"/>
        <end position="377"/>
    </location>
</feature>
<evidence type="ECO:0000256" key="1">
    <source>
        <dbReference type="PROSITE-ProRule" id="PRU00176"/>
    </source>
</evidence>
<name>A0ABR1F382_9ASCO</name>
<feature type="compositionally biased region" description="Acidic residues" evidence="2">
    <location>
        <begin position="642"/>
        <end position="681"/>
    </location>
</feature>
<feature type="compositionally biased region" description="Acidic residues" evidence="2">
    <location>
        <begin position="345"/>
        <end position="355"/>
    </location>
</feature>
<keyword evidence="5" id="KW-1185">Reference proteome</keyword>
<evidence type="ECO:0000256" key="2">
    <source>
        <dbReference type="SAM" id="MobiDB-lite"/>
    </source>
</evidence>
<organism evidence="4 5">
    <name type="scientific">Myxozyma melibiosi</name>
    <dbReference type="NCBI Taxonomy" id="54550"/>
    <lineage>
        <taxon>Eukaryota</taxon>
        <taxon>Fungi</taxon>
        <taxon>Dikarya</taxon>
        <taxon>Ascomycota</taxon>
        <taxon>Saccharomycotina</taxon>
        <taxon>Lipomycetes</taxon>
        <taxon>Lipomycetales</taxon>
        <taxon>Lipomycetaceae</taxon>
        <taxon>Myxozyma</taxon>
    </lineage>
</organism>
<feature type="compositionally biased region" description="Low complexity" evidence="2">
    <location>
        <begin position="576"/>
        <end position="598"/>
    </location>
</feature>
<feature type="domain" description="RRM" evidence="3">
    <location>
        <begin position="13"/>
        <end position="93"/>
    </location>
</feature>
<feature type="compositionally biased region" description="Acidic residues" evidence="2">
    <location>
        <begin position="527"/>
        <end position="554"/>
    </location>
</feature>
<reference evidence="4 5" key="1">
    <citation type="submission" date="2024-03" db="EMBL/GenBank/DDBJ databases">
        <title>Genome-scale model development and genomic sequencing of the oleaginous clade Lipomyces.</title>
        <authorList>
            <consortium name="Lawrence Berkeley National Laboratory"/>
            <person name="Czajka J.J."/>
            <person name="Han Y."/>
            <person name="Kim J."/>
            <person name="Mondo S.J."/>
            <person name="Hofstad B.A."/>
            <person name="Robles A."/>
            <person name="Haridas S."/>
            <person name="Riley R."/>
            <person name="LaButti K."/>
            <person name="Pangilinan J."/>
            <person name="Andreopoulos W."/>
            <person name="Lipzen A."/>
            <person name="Yan J."/>
            <person name="Wang M."/>
            <person name="Ng V."/>
            <person name="Grigoriev I.V."/>
            <person name="Spatafora J.W."/>
            <person name="Magnuson J.K."/>
            <person name="Baker S.E."/>
            <person name="Pomraning K.R."/>
        </authorList>
    </citation>
    <scope>NUCLEOTIDE SEQUENCE [LARGE SCALE GENOMIC DNA]</scope>
    <source>
        <strain evidence="4 5">Phaff 52-87</strain>
    </source>
</reference>
<evidence type="ECO:0000313" key="5">
    <source>
        <dbReference type="Proteomes" id="UP001498771"/>
    </source>
</evidence>
<dbReference type="PROSITE" id="PS50102">
    <property type="entry name" value="RRM"/>
    <property type="match status" value="1"/>
</dbReference>
<comment type="caution">
    <text evidence="4">The sequence shown here is derived from an EMBL/GenBank/DDBJ whole genome shotgun (WGS) entry which is preliminary data.</text>
</comment>
<evidence type="ECO:0000259" key="3">
    <source>
        <dbReference type="PROSITE" id="PS50102"/>
    </source>
</evidence>
<dbReference type="RefSeq" id="XP_064767341.1">
    <property type="nucleotide sequence ID" value="XM_064911143.1"/>
</dbReference>
<feature type="compositionally biased region" description="Acidic residues" evidence="2">
    <location>
        <begin position="474"/>
        <end position="490"/>
    </location>
</feature>
<feature type="compositionally biased region" description="Acidic residues" evidence="2">
    <location>
        <begin position="384"/>
        <end position="395"/>
    </location>
</feature>
<sequence>MTATPQEDHPSPLRLYISSLPPALAHDPSDLISRLSLFGTPLTPLSVHKKPAALSSFAFVTVEMSKTQYVALRKSLNGVKYKGGVIKIDIARAPSFEERQKILREQHDDDDEERKKEQINIARKESLTRRKHLSALEKLMHHIRRSRYQFGKLEHGGRMRDNPRDFRKNPPTFRVKIGGKSKVVKCKKQKLWGAAKVGDLNEFVWRFDEEGERVVRDGKVLVGRWLNGYGDTVEVFRREIIQIDDFEKLKAEFDFGEAAASLTKDYNFEVVRSTAAEGKEETEEEKQQRVEREKSLKILQDMFGGANSDGDDDATATRKLEDEDSDDDDAIYQIINAAKPKQELETEEIEEETTEKDEKVVEMDDDEPEVDAMDVEEEKVQSEAESEDAESEDSGLFDGIEITAAEEQTPEVASEPGSESESDDSGLFDGIEIPDANADDDEDASDSDGSLAGKPYMPFYGLRGGAADYSESSSSEDSDQEEDESDEEESSVNNDSRKEEDTNSDSSESVSSSSDDDSESEEKSSADSDDSSDEESSSSSSESDEESSSEDEEEDKSRQKMEIDNAASDSSEHEATSSSPSSSGSESGSDSDSVSDSKVTTKKKVQKEDKPKKTVVTERLRSIFKENEESSASFSLFGGNESDSDDDVGAVDDDRDTNEAEDNIPQEHYDDDDDDDDDEEAAAPVITSRKRTQFDALPLFFPHPESAFLDAQSQFNKIPDRLPLAREQWKEEFYENRGEWTRKAKRRRRDAVRSRRKMEGGRKRQGRGEGEEGL</sequence>
<feature type="region of interest" description="Disordered" evidence="2">
    <location>
        <begin position="302"/>
        <end position="689"/>
    </location>
</feature>
<gene>
    <name evidence="4" type="ORF">BZA70DRAFT_268162</name>
</gene>
<feature type="compositionally biased region" description="Basic and acidic residues" evidence="2">
    <location>
        <begin position="751"/>
        <end position="774"/>
    </location>
</feature>
<keyword evidence="1" id="KW-0694">RNA-binding</keyword>
<proteinExistence type="predicted"/>
<dbReference type="InterPro" id="IPR000504">
    <property type="entry name" value="RRM_dom"/>
</dbReference>
<dbReference type="Proteomes" id="UP001498771">
    <property type="component" value="Unassembled WGS sequence"/>
</dbReference>
<accession>A0ABR1F382</accession>
<feature type="compositionally biased region" description="Basic and acidic residues" evidence="2">
    <location>
        <begin position="606"/>
        <end position="628"/>
    </location>
</feature>
<feature type="compositionally biased region" description="Acidic residues" evidence="2">
    <location>
        <begin position="437"/>
        <end position="446"/>
    </location>
</feature>
<dbReference type="EMBL" id="JBBJBU010000008">
    <property type="protein sequence ID" value="KAK7204308.1"/>
    <property type="molecule type" value="Genomic_DNA"/>
</dbReference>
<feature type="compositionally biased region" description="Low complexity" evidence="2">
    <location>
        <begin position="504"/>
        <end position="513"/>
    </location>
</feature>
<dbReference type="GeneID" id="90036655"/>
<evidence type="ECO:0000313" key="4">
    <source>
        <dbReference type="EMBL" id="KAK7204308.1"/>
    </source>
</evidence>